<protein>
    <submittedName>
        <fullName evidence="3">Peptidoglycan/LPS O-acetylase OafA/YrhL</fullName>
    </submittedName>
</protein>
<keyword evidence="4" id="KW-1185">Reference proteome</keyword>
<reference evidence="3 4" key="1">
    <citation type="submission" date="2024-06" db="EMBL/GenBank/DDBJ databases">
        <title>Sorghum-associated microbial communities from plants grown in Nebraska, USA.</title>
        <authorList>
            <person name="Schachtman D."/>
        </authorList>
    </citation>
    <scope>NUCLEOTIDE SEQUENCE [LARGE SCALE GENOMIC DNA]</scope>
    <source>
        <strain evidence="3 4">1073</strain>
    </source>
</reference>
<dbReference type="PANTHER" id="PTHR23028">
    <property type="entry name" value="ACETYLTRANSFERASE"/>
    <property type="match status" value="1"/>
</dbReference>
<comment type="caution">
    <text evidence="3">The sequence shown here is derived from an EMBL/GenBank/DDBJ whole genome shotgun (WGS) entry which is preliminary data.</text>
</comment>
<dbReference type="Pfam" id="PF01757">
    <property type="entry name" value="Acyl_transf_3"/>
    <property type="match status" value="1"/>
</dbReference>
<feature type="transmembrane region" description="Helical" evidence="1">
    <location>
        <begin position="89"/>
        <end position="112"/>
    </location>
</feature>
<dbReference type="PANTHER" id="PTHR23028:SF53">
    <property type="entry name" value="ACYL_TRANSF_3 DOMAIN-CONTAINING PROTEIN"/>
    <property type="match status" value="1"/>
</dbReference>
<feature type="transmembrane region" description="Helical" evidence="1">
    <location>
        <begin position="163"/>
        <end position="186"/>
    </location>
</feature>
<dbReference type="InterPro" id="IPR050879">
    <property type="entry name" value="Acyltransferase_3"/>
</dbReference>
<feature type="domain" description="Acyltransferase 3" evidence="2">
    <location>
        <begin position="5"/>
        <end position="186"/>
    </location>
</feature>
<organism evidence="3 4">
    <name type="scientific">Dyella japonica</name>
    <dbReference type="NCBI Taxonomy" id="231455"/>
    <lineage>
        <taxon>Bacteria</taxon>
        <taxon>Pseudomonadati</taxon>
        <taxon>Pseudomonadota</taxon>
        <taxon>Gammaproteobacteria</taxon>
        <taxon>Lysobacterales</taxon>
        <taxon>Rhodanobacteraceae</taxon>
        <taxon>Dyella</taxon>
    </lineage>
</organism>
<dbReference type="RefSeq" id="WP_354013423.1">
    <property type="nucleotide sequence ID" value="NZ_JBEPMU010000002.1"/>
</dbReference>
<keyword evidence="1" id="KW-0472">Membrane</keyword>
<accession>A0ABV2JTS8</accession>
<keyword evidence="1" id="KW-0812">Transmembrane</keyword>
<evidence type="ECO:0000313" key="4">
    <source>
        <dbReference type="Proteomes" id="UP001549184"/>
    </source>
</evidence>
<dbReference type="InterPro" id="IPR002656">
    <property type="entry name" value="Acyl_transf_3_dom"/>
</dbReference>
<evidence type="ECO:0000256" key="1">
    <source>
        <dbReference type="SAM" id="Phobius"/>
    </source>
</evidence>
<evidence type="ECO:0000259" key="2">
    <source>
        <dbReference type="Pfam" id="PF01757"/>
    </source>
</evidence>
<feature type="transmembrane region" description="Helical" evidence="1">
    <location>
        <begin position="6"/>
        <end position="24"/>
    </location>
</feature>
<feature type="transmembrane region" description="Helical" evidence="1">
    <location>
        <begin position="36"/>
        <end position="58"/>
    </location>
</feature>
<sequence length="200" mass="22320">MRYRNIQGLRAVAALMVFCSHLFWDIAPMRTYRAKPWVTTIGLSGVDIFFVISGFIIYHVAGHSAARVVAVGHARAAFAFAMKRILHIYPLYWIVFGVAALIMIWATLPASVSKKPAFELLLLINSIPNFRVSAAWTLAFEVYFYAVTTLSILIYGRKVFMGLSIWFALVACVTPLSVALACPFHWTMSSPPSCSNFFLA</sequence>
<keyword evidence="1" id="KW-1133">Transmembrane helix</keyword>
<dbReference type="Proteomes" id="UP001549184">
    <property type="component" value="Unassembled WGS sequence"/>
</dbReference>
<dbReference type="EMBL" id="JBEPMU010000002">
    <property type="protein sequence ID" value="MET3652007.1"/>
    <property type="molecule type" value="Genomic_DNA"/>
</dbReference>
<feature type="transmembrane region" description="Helical" evidence="1">
    <location>
        <begin position="132"/>
        <end position="156"/>
    </location>
</feature>
<proteinExistence type="predicted"/>
<name>A0ABV2JTS8_9GAMM</name>
<evidence type="ECO:0000313" key="3">
    <source>
        <dbReference type="EMBL" id="MET3652007.1"/>
    </source>
</evidence>
<gene>
    <name evidence="3" type="ORF">ABIC75_001729</name>
</gene>